<dbReference type="PANTHER" id="PTHR19878">
    <property type="entry name" value="AUTOPHAGY PROTEIN 16-LIKE"/>
    <property type="match status" value="1"/>
</dbReference>
<keyword evidence="2 4" id="KW-0853">WD repeat</keyword>
<keyword evidence="3" id="KW-0677">Repeat</keyword>
<dbReference type="Gene3D" id="1.20.5.170">
    <property type="match status" value="1"/>
</dbReference>
<dbReference type="InterPro" id="IPR015943">
    <property type="entry name" value="WD40/YVTN_repeat-like_dom_sf"/>
</dbReference>
<feature type="repeat" description="WD" evidence="4">
    <location>
        <begin position="407"/>
        <end position="433"/>
    </location>
</feature>
<feature type="repeat" description="WD" evidence="4">
    <location>
        <begin position="309"/>
        <end position="350"/>
    </location>
</feature>
<feature type="coiled-coil region" evidence="5">
    <location>
        <begin position="152"/>
        <end position="232"/>
    </location>
</feature>
<dbReference type="GO" id="GO:0000045">
    <property type="term" value="P:autophagosome assembly"/>
    <property type="evidence" value="ECO:0007669"/>
    <property type="project" value="InterPro"/>
</dbReference>
<dbReference type="Pfam" id="PF00400">
    <property type="entry name" value="WD40"/>
    <property type="match status" value="6"/>
</dbReference>
<dbReference type="CDD" id="cd00200">
    <property type="entry name" value="WD40"/>
    <property type="match status" value="1"/>
</dbReference>
<dbReference type="GO" id="GO:0043495">
    <property type="term" value="F:protein-membrane adaptor activity"/>
    <property type="evidence" value="ECO:0007669"/>
    <property type="project" value="TreeGrafter"/>
</dbReference>
<reference evidence="7" key="1">
    <citation type="submission" date="2020-05" db="EMBL/GenBank/DDBJ databases">
        <title>Phylogenomic resolution of chytrid fungi.</title>
        <authorList>
            <person name="Stajich J.E."/>
            <person name="Amses K."/>
            <person name="Simmons R."/>
            <person name="Seto K."/>
            <person name="Myers J."/>
            <person name="Bonds A."/>
            <person name="Quandt C.A."/>
            <person name="Barry K."/>
            <person name="Liu P."/>
            <person name="Grigoriev I."/>
            <person name="Longcore J.E."/>
            <person name="James T.Y."/>
        </authorList>
    </citation>
    <scope>NUCLEOTIDE SEQUENCE</scope>
    <source>
        <strain evidence="7">JEL0379</strain>
    </source>
</reference>
<dbReference type="PANTHER" id="PTHR19878:SF8">
    <property type="entry name" value="AUTOPHAGY-RELATED 16, ISOFORM F"/>
    <property type="match status" value="1"/>
</dbReference>
<evidence type="ECO:0000259" key="6">
    <source>
        <dbReference type="Pfam" id="PF08614"/>
    </source>
</evidence>
<evidence type="ECO:0000313" key="8">
    <source>
        <dbReference type="Proteomes" id="UP001212152"/>
    </source>
</evidence>
<organism evidence="7 8">
    <name type="scientific">Geranomyces variabilis</name>
    <dbReference type="NCBI Taxonomy" id="109894"/>
    <lineage>
        <taxon>Eukaryota</taxon>
        <taxon>Fungi</taxon>
        <taxon>Fungi incertae sedis</taxon>
        <taxon>Chytridiomycota</taxon>
        <taxon>Chytridiomycota incertae sedis</taxon>
        <taxon>Chytridiomycetes</taxon>
        <taxon>Spizellomycetales</taxon>
        <taxon>Powellomycetaceae</taxon>
        <taxon>Geranomyces</taxon>
    </lineage>
</organism>
<dbReference type="CDD" id="cd22887">
    <property type="entry name" value="Atg16_CCD"/>
    <property type="match status" value="1"/>
</dbReference>
<dbReference type="SUPFAM" id="SSF50978">
    <property type="entry name" value="WD40 repeat-like"/>
    <property type="match status" value="1"/>
</dbReference>
<feature type="repeat" description="WD" evidence="4">
    <location>
        <begin position="492"/>
        <end position="521"/>
    </location>
</feature>
<comment type="similarity">
    <text evidence="1">Belongs to the ATG16 family.</text>
</comment>
<dbReference type="Pfam" id="PF08614">
    <property type="entry name" value="ATG16"/>
    <property type="match status" value="1"/>
</dbReference>
<evidence type="ECO:0000256" key="4">
    <source>
        <dbReference type="PROSITE-ProRule" id="PRU00221"/>
    </source>
</evidence>
<dbReference type="InterPro" id="IPR019775">
    <property type="entry name" value="WD40_repeat_CS"/>
</dbReference>
<dbReference type="EMBL" id="JADGJQ010000004">
    <property type="protein sequence ID" value="KAJ3184240.1"/>
    <property type="molecule type" value="Genomic_DNA"/>
</dbReference>
<dbReference type="InterPro" id="IPR001680">
    <property type="entry name" value="WD40_rpt"/>
</dbReference>
<dbReference type="Proteomes" id="UP001212152">
    <property type="component" value="Unassembled WGS sequence"/>
</dbReference>
<proteinExistence type="inferred from homology"/>
<evidence type="ECO:0000256" key="2">
    <source>
        <dbReference type="ARBA" id="ARBA00022574"/>
    </source>
</evidence>
<dbReference type="PROSITE" id="PS50294">
    <property type="entry name" value="WD_REPEATS_REGION"/>
    <property type="match status" value="3"/>
</dbReference>
<evidence type="ECO:0000256" key="5">
    <source>
        <dbReference type="SAM" id="Coils"/>
    </source>
</evidence>
<dbReference type="GO" id="GO:0000421">
    <property type="term" value="C:autophagosome membrane"/>
    <property type="evidence" value="ECO:0007669"/>
    <property type="project" value="TreeGrafter"/>
</dbReference>
<dbReference type="AlphaFoldDB" id="A0AAD5TQJ9"/>
<dbReference type="GO" id="GO:0034274">
    <property type="term" value="C:Atg12-Atg5-Atg16 complex"/>
    <property type="evidence" value="ECO:0007669"/>
    <property type="project" value="TreeGrafter"/>
</dbReference>
<dbReference type="SMART" id="SM00320">
    <property type="entry name" value="WD40"/>
    <property type="match status" value="7"/>
</dbReference>
<comment type="caution">
    <text evidence="7">The sequence shown here is derived from an EMBL/GenBank/DDBJ whole genome shotgun (WGS) entry which is preliminary data.</text>
</comment>
<feature type="repeat" description="WD" evidence="4">
    <location>
        <begin position="267"/>
        <end position="308"/>
    </location>
</feature>
<name>A0AAD5TQJ9_9FUNG</name>
<dbReference type="Gene3D" id="2.130.10.10">
    <property type="entry name" value="YVTN repeat-like/Quinoprotein amine dehydrogenase"/>
    <property type="match status" value="2"/>
</dbReference>
<evidence type="ECO:0000256" key="1">
    <source>
        <dbReference type="ARBA" id="ARBA00005331"/>
    </source>
</evidence>
<dbReference type="InterPro" id="IPR036322">
    <property type="entry name" value="WD40_repeat_dom_sf"/>
</dbReference>
<feature type="coiled-coil region" evidence="5">
    <location>
        <begin position="82"/>
        <end position="109"/>
    </location>
</feature>
<dbReference type="PROSITE" id="PS00678">
    <property type="entry name" value="WD_REPEATS_1"/>
    <property type="match status" value="3"/>
</dbReference>
<feature type="repeat" description="WD" evidence="4">
    <location>
        <begin position="351"/>
        <end position="391"/>
    </location>
</feature>
<keyword evidence="5" id="KW-0175">Coiled coil</keyword>
<evidence type="ECO:0000313" key="7">
    <source>
        <dbReference type="EMBL" id="KAJ3184240.1"/>
    </source>
</evidence>
<dbReference type="InterPro" id="IPR020472">
    <property type="entry name" value="WD40_PAC1"/>
</dbReference>
<gene>
    <name evidence="7" type="ORF">HDU87_005087</name>
</gene>
<sequence>MTSTLQAPAPLSAASSGSGWHGLILQRLAHRDLREKDAFAELFADHAAARSKTAALSSQLSALRLEHAQTLKVAATAQEFGSSDSARKFADLELQMRQLKDERAELYKTQGQNAQKLLKLMESVQQSDGTVGGLQEENTKLKAQLATVSVSLKDAQELIREKDHVIQILRDELQTHQLELSQREGQLEDREKRVGDLEKENKYLVDRWIQLKQEQAARMNEANEYVENALKNKATSPAITRQHSSSERIYDTGTPSFFVPKSLTRRINAHDGEINCIQMSPDGSFVATGGNDKRVILYDAHTGGIKSTLSGPVQSIMSIAFNNSSELVMGTSNDNSAKLWNVGTGRLKHTLTGHIGKVFAAKFTDAGRVISGSHDRTIKVWDLQRGFCADTIFTLSSCNDLCLLNGDGTLIASGHLDNNVRIWDTRSKSLVKEISVHFGQVTGVTMHPTQNALLTTSRDNTLKLIDLNTYQTLATYSHDSYRPGMNWTKSTFSPDGGHIASGSGDGGLCLWRTSDARFERVMKEHRSAVCGVVWGLKNVVSAEKDRGVIWWGP</sequence>
<dbReference type="GO" id="GO:0034045">
    <property type="term" value="C:phagophore assembly site membrane"/>
    <property type="evidence" value="ECO:0007669"/>
    <property type="project" value="TreeGrafter"/>
</dbReference>
<evidence type="ECO:0000256" key="3">
    <source>
        <dbReference type="ARBA" id="ARBA00022737"/>
    </source>
</evidence>
<feature type="domain" description="Autophagy-related protein 16" evidence="6">
    <location>
        <begin position="24"/>
        <end position="220"/>
    </location>
</feature>
<dbReference type="InterPro" id="IPR013923">
    <property type="entry name" value="Autophagy-rel_prot_16_dom"/>
</dbReference>
<dbReference type="PROSITE" id="PS50082">
    <property type="entry name" value="WD_REPEATS_2"/>
    <property type="match status" value="6"/>
</dbReference>
<dbReference type="PRINTS" id="PR00320">
    <property type="entry name" value="GPROTEINBRPT"/>
</dbReference>
<feature type="repeat" description="WD" evidence="4">
    <location>
        <begin position="434"/>
        <end position="475"/>
    </location>
</feature>
<protein>
    <recommendedName>
        <fullName evidence="6">Autophagy-related protein 16 domain-containing protein</fullName>
    </recommendedName>
</protein>
<keyword evidence="8" id="KW-1185">Reference proteome</keyword>
<accession>A0AAD5TQJ9</accession>
<dbReference type="InterPro" id="IPR045160">
    <property type="entry name" value="ATG16"/>
</dbReference>